<keyword evidence="2" id="KW-1185">Reference proteome</keyword>
<name>A0A9Q3KBE2_9BASI</name>
<accession>A0A9Q3KBE2</accession>
<evidence type="ECO:0000313" key="2">
    <source>
        <dbReference type="Proteomes" id="UP000765509"/>
    </source>
</evidence>
<dbReference type="Proteomes" id="UP000765509">
    <property type="component" value="Unassembled WGS sequence"/>
</dbReference>
<protein>
    <recommendedName>
        <fullName evidence="3">Integrase zinc-binding domain-containing protein</fullName>
    </recommendedName>
</protein>
<evidence type="ECO:0008006" key="3">
    <source>
        <dbReference type="Google" id="ProtNLM"/>
    </source>
</evidence>
<reference evidence="1" key="1">
    <citation type="submission" date="2021-03" db="EMBL/GenBank/DDBJ databases">
        <title>Draft genome sequence of rust myrtle Austropuccinia psidii MF-1, a brazilian biotype.</title>
        <authorList>
            <person name="Quecine M.C."/>
            <person name="Pachon D.M.R."/>
            <person name="Bonatelli M.L."/>
            <person name="Correr F.H."/>
            <person name="Franceschini L.M."/>
            <person name="Leite T.F."/>
            <person name="Margarido G.R.A."/>
            <person name="Almeida C.A."/>
            <person name="Ferrarezi J.A."/>
            <person name="Labate C.A."/>
        </authorList>
    </citation>
    <scope>NUCLEOTIDE SEQUENCE</scope>
    <source>
        <strain evidence="1">MF-1</strain>
    </source>
</reference>
<dbReference type="EMBL" id="AVOT02098987">
    <property type="protein sequence ID" value="MBW0576707.1"/>
    <property type="molecule type" value="Genomic_DNA"/>
</dbReference>
<evidence type="ECO:0000313" key="1">
    <source>
        <dbReference type="EMBL" id="MBW0576707.1"/>
    </source>
</evidence>
<dbReference type="AlphaFoldDB" id="A0A9Q3KBE2"/>
<proteinExistence type="predicted"/>
<organism evidence="1 2">
    <name type="scientific">Austropuccinia psidii MF-1</name>
    <dbReference type="NCBI Taxonomy" id="1389203"/>
    <lineage>
        <taxon>Eukaryota</taxon>
        <taxon>Fungi</taxon>
        <taxon>Dikarya</taxon>
        <taxon>Basidiomycota</taxon>
        <taxon>Pucciniomycotina</taxon>
        <taxon>Pucciniomycetes</taxon>
        <taxon>Pucciniales</taxon>
        <taxon>Sphaerophragmiaceae</taxon>
        <taxon>Austropuccinia</taxon>
    </lineage>
</organism>
<sequence length="193" mass="22489">MTSKVLTCHQAFWDEFLSEFYFSTTYCPGHIATLPDALSRWDNIYLDRGEDFISKSPMIFQQLIKKDEVQTSLFVEVKVEPFSNLIESTQKALWRDSQYIGTLQYWVKGKLVENYSLYSSFNLLFFKDWLVVPNDTTIQHSILQNSHDSPLAGHPGQEITLKLFKRYFSETSNMKVQDDCVKLTLITLMSTKQ</sequence>
<gene>
    <name evidence="1" type="ORF">O181_116422</name>
</gene>
<comment type="caution">
    <text evidence="1">The sequence shown here is derived from an EMBL/GenBank/DDBJ whole genome shotgun (WGS) entry which is preliminary data.</text>
</comment>